<feature type="chain" id="PRO_5001446284" evidence="1">
    <location>
        <begin position="24"/>
        <end position="176"/>
    </location>
</feature>
<evidence type="ECO:0000313" key="3">
    <source>
        <dbReference type="EMBL" id="EXB00296.1"/>
    </source>
</evidence>
<dbReference type="InterPro" id="IPR007893">
    <property type="entry name" value="Spore_coat_U/FanG"/>
</dbReference>
<accession>A0A009HPG1</accession>
<dbReference type="PATRIC" id="fig|1310613.3.peg.4130"/>
<evidence type="ECO:0000256" key="1">
    <source>
        <dbReference type="SAM" id="SignalP"/>
    </source>
</evidence>
<dbReference type="Pfam" id="PF05229">
    <property type="entry name" value="SCPU"/>
    <property type="match status" value="1"/>
</dbReference>
<gene>
    <name evidence="3" type="ORF">J512_4388</name>
</gene>
<name>A0A009HPG1_ACIB9</name>
<feature type="signal peptide" evidence="1">
    <location>
        <begin position="1"/>
        <end position="23"/>
    </location>
</feature>
<evidence type="ECO:0000313" key="4">
    <source>
        <dbReference type="Proteomes" id="UP000020595"/>
    </source>
</evidence>
<sequence length="176" mass="17837">MNKSLICLSAIAMGLMSINAANAATATGTLTVKATITNSCVLNTSATGTTDNAVLDFGTLSSLANNVDADTTTTGGTAIKVLCNNTVPWTLAFDAGKNAQTTQRRMIGGATSNEYIPYNLFSDTNRATAIGVATTAYSGTGTGAVQTVNVYGRIPAGSALPSAGSYVDTVTVTVTY</sequence>
<protein>
    <submittedName>
        <fullName evidence="3">Spore Coat Protein U domain protein</fullName>
    </submittedName>
</protein>
<dbReference type="InterPro" id="IPR053167">
    <property type="entry name" value="Spore_coat_component"/>
</dbReference>
<keyword evidence="1" id="KW-0732">Signal</keyword>
<evidence type="ECO:0000259" key="2">
    <source>
        <dbReference type="Pfam" id="PF05229"/>
    </source>
</evidence>
<dbReference type="SMART" id="SM00972">
    <property type="entry name" value="SCPU"/>
    <property type="match status" value="1"/>
</dbReference>
<reference evidence="3 4" key="1">
    <citation type="submission" date="2014-02" db="EMBL/GenBank/DDBJ databases">
        <title>Comparative genomics and transcriptomics to identify genetic mechanisms underlying the emergence of carbapenem resistant Acinetobacter baumannii (CRAb).</title>
        <authorList>
            <person name="Harris A.D."/>
            <person name="Johnson K.J."/>
            <person name="George J."/>
            <person name="Shefchek K."/>
            <person name="Daugherty S.C."/>
            <person name="Parankush S."/>
            <person name="Sadzewicz L."/>
            <person name="Tallon L."/>
            <person name="Sengamalay N."/>
            <person name="Hazen T.H."/>
            <person name="Rasko D.A."/>
        </authorList>
    </citation>
    <scope>NUCLEOTIDE SEQUENCE [LARGE SCALE GENOMIC DNA]</scope>
    <source>
        <strain evidence="3 4">1295743</strain>
    </source>
</reference>
<keyword evidence="3" id="KW-0946">Virion</keyword>
<comment type="caution">
    <text evidence="3">The sequence shown here is derived from an EMBL/GenBank/DDBJ whole genome shotgun (WGS) entry which is preliminary data.</text>
</comment>
<dbReference type="RefSeq" id="WP_031979969.1">
    <property type="nucleotide sequence ID" value="NZ_JEWH01000152.1"/>
</dbReference>
<keyword evidence="3" id="KW-0167">Capsid protein</keyword>
<feature type="domain" description="Spore coat protein U/FanG" evidence="2">
    <location>
        <begin position="26"/>
        <end position="173"/>
    </location>
</feature>
<organism evidence="3 4">
    <name type="scientific">Acinetobacter baumannii (strain 1295743)</name>
    <dbReference type="NCBI Taxonomy" id="1310613"/>
    <lineage>
        <taxon>Bacteria</taxon>
        <taxon>Pseudomonadati</taxon>
        <taxon>Pseudomonadota</taxon>
        <taxon>Gammaproteobacteria</taxon>
        <taxon>Moraxellales</taxon>
        <taxon>Moraxellaceae</taxon>
        <taxon>Acinetobacter</taxon>
        <taxon>Acinetobacter calcoaceticus/baumannii complex</taxon>
    </lineage>
</organism>
<dbReference type="PANTHER" id="PTHR37089">
    <property type="entry name" value="PROTEIN U-RELATED"/>
    <property type="match status" value="1"/>
</dbReference>
<dbReference type="EMBL" id="JEWH01000152">
    <property type="protein sequence ID" value="EXB00296.1"/>
    <property type="molecule type" value="Genomic_DNA"/>
</dbReference>
<dbReference type="Proteomes" id="UP000020595">
    <property type="component" value="Unassembled WGS sequence"/>
</dbReference>
<proteinExistence type="predicted"/>
<dbReference type="AlphaFoldDB" id="A0A009HPG1"/>